<dbReference type="PANTHER" id="PTHR31134:SF1">
    <property type="entry name" value="TRANSMEMBRANE PROTEIN 128"/>
    <property type="match status" value="1"/>
</dbReference>
<proteinExistence type="predicted"/>
<dbReference type="PANTHER" id="PTHR31134">
    <property type="entry name" value="TRANSMEMBRANE PROTEIN 128"/>
    <property type="match status" value="1"/>
</dbReference>
<dbReference type="STRING" id="109376.A0A0D3AK36"/>
<keyword evidence="1" id="KW-0812">Transmembrane</keyword>
<keyword evidence="3" id="KW-1185">Reference proteome</keyword>
<keyword evidence="1" id="KW-1133">Transmembrane helix</keyword>
<evidence type="ECO:0008006" key="4">
    <source>
        <dbReference type="Google" id="ProtNLM"/>
    </source>
</evidence>
<reference evidence="2 3" key="1">
    <citation type="journal article" date="2014" name="Genome Biol.">
        <title>Transcriptome and methylome profiling reveals relics of genome dominance in the mesopolyploid Brassica oleracea.</title>
        <authorList>
            <person name="Parkin I.A."/>
            <person name="Koh C."/>
            <person name="Tang H."/>
            <person name="Robinson S.J."/>
            <person name="Kagale S."/>
            <person name="Clarke W.E."/>
            <person name="Town C.D."/>
            <person name="Nixon J."/>
            <person name="Krishnakumar V."/>
            <person name="Bidwell S.L."/>
            <person name="Denoeud F."/>
            <person name="Belcram H."/>
            <person name="Links M.G."/>
            <person name="Just J."/>
            <person name="Clarke C."/>
            <person name="Bender T."/>
            <person name="Huebert T."/>
            <person name="Mason A.S."/>
            <person name="Pires J.C."/>
            <person name="Barker G."/>
            <person name="Moore J."/>
            <person name="Walley P.G."/>
            <person name="Manoli S."/>
            <person name="Batley J."/>
            <person name="Edwards D."/>
            <person name="Nelson M.N."/>
            <person name="Wang X."/>
            <person name="Paterson A.H."/>
            <person name="King G."/>
            <person name="Bancroft I."/>
            <person name="Chalhoub B."/>
            <person name="Sharpe A.G."/>
        </authorList>
    </citation>
    <scope>NUCLEOTIDE SEQUENCE</scope>
    <source>
        <strain evidence="2 3">cv. TO1000</strain>
    </source>
</reference>
<feature type="transmembrane region" description="Helical" evidence="1">
    <location>
        <begin position="185"/>
        <end position="207"/>
    </location>
</feature>
<organism evidence="2 3">
    <name type="scientific">Brassica oleracea var. oleracea</name>
    <dbReference type="NCBI Taxonomy" id="109376"/>
    <lineage>
        <taxon>Eukaryota</taxon>
        <taxon>Viridiplantae</taxon>
        <taxon>Streptophyta</taxon>
        <taxon>Embryophyta</taxon>
        <taxon>Tracheophyta</taxon>
        <taxon>Spermatophyta</taxon>
        <taxon>Magnoliopsida</taxon>
        <taxon>eudicotyledons</taxon>
        <taxon>Gunneridae</taxon>
        <taxon>Pentapetalae</taxon>
        <taxon>rosids</taxon>
        <taxon>malvids</taxon>
        <taxon>Brassicales</taxon>
        <taxon>Brassicaceae</taxon>
        <taxon>Brassiceae</taxon>
        <taxon>Brassica</taxon>
    </lineage>
</organism>
<dbReference type="eggNOG" id="ENOG502QYBW">
    <property type="taxonomic scope" value="Eukaryota"/>
</dbReference>
<dbReference type="InterPro" id="IPR033579">
    <property type="entry name" value="TMEM128"/>
</dbReference>
<dbReference type="Pfam" id="PF20479">
    <property type="entry name" value="TMEM128"/>
    <property type="match status" value="1"/>
</dbReference>
<evidence type="ECO:0000313" key="2">
    <source>
        <dbReference type="EnsemblPlants" id="Bo2g018660.1"/>
    </source>
</evidence>
<dbReference type="OMA" id="WELWSIS"/>
<evidence type="ECO:0000313" key="3">
    <source>
        <dbReference type="Proteomes" id="UP000032141"/>
    </source>
</evidence>
<dbReference type="EnsemblPlants" id="Bo2g018660.1">
    <property type="protein sequence ID" value="Bo2g018660.1"/>
    <property type="gene ID" value="Bo2g018660"/>
</dbReference>
<sequence>MVQLTYKSKHLQENWDRFLGFPPSKIRHELSQSQVNSISSFSHSELSIPVSDLSKADIIMSGGTPRGGGGYIRQRHSQGYASGGDDLEDDACSRHQPFSLESPRCKTWVEVLENVLWIASAVFIVYFGDMHSNMIYILLHDARVKRMPLYLGMLGIGVNVVIIIYESMLSWSMRRFDEKWELWSISALPFITLLGIISFCLLSFALWPIWGFLTLPLLFTLFMACLVVFPHLTIIKLRPQNEELRID</sequence>
<dbReference type="Proteomes" id="UP000032141">
    <property type="component" value="Chromosome C2"/>
</dbReference>
<accession>A0A0D3AK36</accession>
<reference evidence="2" key="2">
    <citation type="submission" date="2015-03" db="UniProtKB">
        <authorList>
            <consortium name="EnsemblPlants"/>
        </authorList>
    </citation>
    <scope>IDENTIFICATION</scope>
</reference>
<name>A0A0D3AK36_BRAOL</name>
<dbReference type="HOGENOM" id="CLU_098427_0_0_1"/>
<feature type="transmembrane region" description="Helical" evidence="1">
    <location>
        <begin position="147"/>
        <end position="165"/>
    </location>
</feature>
<evidence type="ECO:0000256" key="1">
    <source>
        <dbReference type="SAM" id="Phobius"/>
    </source>
</evidence>
<protein>
    <recommendedName>
        <fullName evidence="4">Transmembrane protein</fullName>
    </recommendedName>
</protein>
<feature type="transmembrane region" description="Helical" evidence="1">
    <location>
        <begin position="213"/>
        <end position="235"/>
    </location>
</feature>
<dbReference type="Gramene" id="Bo2g018660.1">
    <property type="protein sequence ID" value="Bo2g018660.1"/>
    <property type="gene ID" value="Bo2g018660"/>
</dbReference>
<keyword evidence="1" id="KW-0472">Membrane</keyword>
<dbReference type="AlphaFoldDB" id="A0A0D3AK36"/>
<feature type="transmembrane region" description="Helical" evidence="1">
    <location>
        <begin position="108"/>
        <end position="127"/>
    </location>
</feature>